<evidence type="ECO:0000313" key="3">
    <source>
        <dbReference type="Proteomes" id="UP001352223"/>
    </source>
</evidence>
<keyword evidence="1" id="KW-0732">Signal</keyword>
<feature type="signal peptide" evidence="1">
    <location>
        <begin position="1"/>
        <end position="26"/>
    </location>
</feature>
<dbReference type="Proteomes" id="UP001352223">
    <property type="component" value="Unassembled WGS sequence"/>
</dbReference>
<name>A0ABU6CGM4_9ACTN</name>
<dbReference type="EMBL" id="JAOZYB010000290">
    <property type="protein sequence ID" value="MEB3963868.1"/>
    <property type="molecule type" value="Genomic_DNA"/>
</dbReference>
<gene>
    <name evidence="2" type="ORF">OKJ48_27055</name>
</gene>
<reference evidence="2 3" key="1">
    <citation type="submission" date="2022-10" db="EMBL/GenBank/DDBJ databases">
        <authorList>
            <person name="Xie J."/>
            <person name="Shen N."/>
        </authorList>
    </citation>
    <scope>NUCLEOTIDE SEQUENCE [LARGE SCALE GENOMIC DNA]</scope>
    <source>
        <strain evidence="2 3">DSM 41681</strain>
    </source>
</reference>
<feature type="chain" id="PRO_5045176051" evidence="1">
    <location>
        <begin position="27"/>
        <end position="145"/>
    </location>
</feature>
<protein>
    <submittedName>
        <fullName evidence="2">Spore-associated protein</fullName>
    </submittedName>
</protein>
<accession>A0ABU6CGM4</accession>
<keyword evidence="3" id="KW-1185">Reference proteome</keyword>
<evidence type="ECO:0000313" key="2">
    <source>
        <dbReference type="EMBL" id="MEB3963868.1"/>
    </source>
</evidence>
<sequence>MHRKLAAVAVSALAMVLAPLATTADASTKSDVVSLARSACGSAYSTTVAAADQGVPGSYYWYVLLYNPSNGYNCATLIKDSKNGDYNKATYMGVGIRVAGGSWHEDAGNYTKYAGPVYVHAPNQCVYLHTQQPGDEWWSNAMACS</sequence>
<organism evidence="2 3">
    <name type="scientific">Streptomyces kunmingensis</name>
    <dbReference type="NCBI Taxonomy" id="68225"/>
    <lineage>
        <taxon>Bacteria</taxon>
        <taxon>Bacillati</taxon>
        <taxon>Actinomycetota</taxon>
        <taxon>Actinomycetes</taxon>
        <taxon>Kitasatosporales</taxon>
        <taxon>Streptomycetaceae</taxon>
        <taxon>Streptomyces</taxon>
    </lineage>
</organism>
<evidence type="ECO:0000256" key="1">
    <source>
        <dbReference type="SAM" id="SignalP"/>
    </source>
</evidence>
<proteinExistence type="predicted"/>
<dbReference type="RefSeq" id="WP_324771591.1">
    <property type="nucleotide sequence ID" value="NZ_BAAATS010000010.1"/>
</dbReference>
<comment type="caution">
    <text evidence="2">The sequence shown here is derived from an EMBL/GenBank/DDBJ whole genome shotgun (WGS) entry which is preliminary data.</text>
</comment>